<dbReference type="PANTHER" id="PTHR40980">
    <property type="entry name" value="PLUG DOMAIN-CONTAINING PROTEIN"/>
    <property type="match status" value="1"/>
</dbReference>
<dbReference type="AlphaFoldDB" id="A0A1M7IPF2"/>
<keyword evidence="2 4" id="KW-0472">Membrane</keyword>
<reference evidence="8 9" key="1">
    <citation type="submission" date="2016-11" db="EMBL/GenBank/DDBJ databases">
        <authorList>
            <person name="Jaros S."/>
            <person name="Januszkiewicz K."/>
            <person name="Wedrychowicz H."/>
        </authorList>
    </citation>
    <scope>NUCLEOTIDE SEQUENCE [LARGE SCALE GENOMIC DNA]</scope>
    <source>
        <strain evidence="8 9">CGMCC 1.6102</strain>
    </source>
</reference>
<evidence type="ECO:0000256" key="5">
    <source>
        <dbReference type="SAM" id="SignalP"/>
    </source>
</evidence>
<dbReference type="Pfam" id="PF00593">
    <property type="entry name" value="TonB_dep_Rec_b-barrel"/>
    <property type="match status" value="1"/>
</dbReference>
<dbReference type="InterPro" id="IPR036942">
    <property type="entry name" value="Beta-barrel_TonB_sf"/>
</dbReference>
<evidence type="ECO:0000259" key="7">
    <source>
        <dbReference type="Pfam" id="PF07715"/>
    </source>
</evidence>
<comment type="similarity">
    <text evidence="4">Belongs to the TonB-dependent receptor family.</text>
</comment>
<dbReference type="Gene3D" id="2.60.40.1120">
    <property type="entry name" value="Carboxypeptidase-like, regulatory domain"/>
    <property type="match status" value="1"/>
</dbReference>
<dbReference type="SUPFAM" id="SSF49464">
    <property type="entry name" value="Carboxypeptidase regulatory domain-like"/>
    <property type="match status" value="1"/>
</dbReference>
<evidence type="ECO:0000256" key="4">
    <source>
        <dbReference type="RuleBase" id="RU003357"/>
    </source>
</evidence>
<dbReference type="Gene3D" id="2.40.170.20">
    <property type="entry name" value="TonB-dependent receptor, beta-barrel domain"/>
    <property type="match status" value="1"/>
</dbReference>
<keyword evidence="4" id="KW-0798">TonB box</keyword>
<evidence type="ECO:0000313" key="9">
    <source>
        <dbReference type="Proteomes" id="UP000184513"/>
    </source>
</evidence>
<dbReference type="Pfam" id="PF13715">
    <property type="entry name" value="CarbopepD_reg_2"/>
    <property type="match status" value="1"/>
</dbReference>
<dbReference type="Gene3D" id="2.170.130.10">
    <property type="entry name" value="TonB-dependent receptor, plug domain"/>
    <property type="match status" value="1"/>
</dbReference>
<sequence>MKKIIFAWLCMGMMFLSANVSAQNGTIRGTIYDGGTGEPLFGVAVSVVGGQTGAVTDFDGDFEISIAPGTYDLQASFISFNPLNLKEIVVRSGEVTVLDNLKMEEYTSDLETVTITAEAIRTTEAALMTVKRNAPQLVDGISASAFRQIGDGDAASAIKRVTGVSIEGGKYVYIRGLGDRYTKTVLNGMDIPGLDPDRNTIQMDIFPTNIIDNIIVSKSFTSNLPADFTGGVVDIETKDFPEEKTIRISLGAGYNPAMHFNSDFLTASGSKTDFLGFDNGFRDIPTSGVSDIPQFGEVIGNPSGERGQQYQSILRGFNPEFEGSKNRNLGNFSLGFSLGNQLSVGENKLGYNLALTYKNTSEYYRNAAYNLHAKPRESGETALEPLEQSTGNFGLSNVLLGGLAGLAYKTDFSKYKLNLIRLQNGESKVGVFDFVNTNLGAVFEADQYNIEYSQRSLTNLMLSGAHFLSGGDWEVNWKVSPTLSTIDDPDVRVLRFRRPNNTISSEVGLPQRIWRSLEEQNLVGKLDLTRNHSLFGKTARLRFGSAFTHKQREFLIQDFQFSTGNTTFTGDPNEVMKEENLFSENNRNGVRYNPLFIPNNPNSFDANLNNLGLYVHSEFSPFDNLKAIVGLRAEKYEQYYTGSNQTRTIVFDNEKVLDDLDLFPTINLIGSLKETQNIRLSFSRTIARPSFKEMSFAEILDPITGRTFIGALFPETTNGGTEVLWNGQLEATRINNFDLRWEQFLPAGQLFSVSAFYKTFDKPIEMVQFLSDPGAFQPRNVGNGTVAGLELEARKSLAFLYPQFENLFFTFNGTVTSSRIQMSASELRSRRLTAREGQVISSTRDMAGQAPYIINSGLSYNDFVSGVEAGIFYNVQGSTLNYIGFGNRTDTYTVPFHALNVSINKSFGAEEEIQAGLNIQNLLNQSRQEVFRSYGAQDQIFSSLNPGTLVNLNFSYSF</sequence>
<dbReference type="Proteomes" id="UP000184513">
    <property type="component" value="Unassembled WGS sequence"/>
</dbReference>
<keyword evidence="8" id="KW-0675">Receptor</keyword>
<evidence type="ECO:0000256" key="3">
    <source>
        <dbReference type="ARBA" id="ARBA00023237"/>
    </source>
</evidence>
<dbReference type="OrthoDB" id="9768470at2"/>
<feature type="chain" id="PRO_5012839301" evidence="5">
    <location>
        <begin position="23"/>
        <end position="958"/>
    </location>
</feature>
<accession>A0A1M7IPF2</accession>
<dbReference type="STRING" id="388280.SAMN04488057_101418"/>
<dbReference type="SUPFAM" id="SSF56935">
    <property type="entry name" value="Porins"/>
    <property type="match status" value="1"/>
</dbReference>
<dbReference type="InterPro" id="IPR012910">
    <property type="entry name" value="Plug_dom"/>
</dbReference>
<keyword evidence="5" id="KW-0732">Signal</keyword>
<dbReference type="PANTHER" id="PTHR40980:SF5">
    <property type="entry name" value="TONB-DEPENDENT RECEPTOR"/>
    <property type="match status" value="1"/>
</dbReference>
<feature type="domain" description="TonB-dependent receptor-like beta-barrel" evidence="6">
    <location>
        <begin position="544"/>
        <end position="922"/>
    </location>
</feature>
<comment type="subcellular location">
    <subcellularLocation>
        <location evidence="1 4">Cell outer membrane</location>
    </subcellularLocation>
</comment>
<organism evidence="8 9">
    <name type="scientific">Cyclobacterium lianum</name>
    <dbReference type="NCBI Taxonomy" id="388280"/>
    <lineage>
        <taxon>Bacteria</taxon>
        <taxon>Pseudomonadati</taxon>
        <taxon>Bacteroidota</taxon>
        <taxon>Cytophagia</taxon>
        <taxon>Cytophagales</taxon>
        <taxon>Cyclobacteriaceae</taxon>
        <taxon>Cyclobacterium</taxon>
    </lineage>
</organism>
<evidence type="ECO:0000259" key="6">
    <source>
        <dbReference type="Pfam" id="PF00593"/>
    </source>
</evidence>
<dbReference type="InterPro" id="IPR037066">
    <property type="entry name" value="Plug_dom_sf"/>
</dbReference>
<name>A0A1M7IPF2_9BACT</name>
<dbReference type="Pfam" id="PF07715">
    <property type="entry name" value="Plug"/>
    <property type="match status" value="1"/>
</dbReference>
<feature type="domain" description="TonB-dependent receptor plug" evidence="7">
    <location>
        <begin position="131"/>
        <end position="232"/>
    </location>
</feature>
<proteinExistence type="inferred from homology"/>
<gene>
    <name evidence="8" type="ORF">SAMN04488057_101418</name>
</gene>
<dbReference type="RefSeq" id="WP_073091011.1">
    <property type="nucleotide sequence ID" value="NZ_FRCY01000001.1"/>
</dbReference>
<dbReference type="InterPro" id="IPR000531">
    <property type="entry name" value="Beta-barrel_TonB"/>
</dbReference>
<dbReference type="InterPro" id="IPR008969">
    <property type="entry name" value="CarboxyPept-like_regulatory"/>
</dbReference>
<dbReference type="GO" id="GO:0009279">
    <property type="term" value="C:cell outer membrane"/>
    <property type="evidence" value="ECO:0007669"/>
    <property type="project" value="UniProtKB-SubCell"/>
</dbReference>
<keyword evidence="9" id="KW-1185">Reference proteome</keyword>
<dbReference type="EMBL" id="FRCY01000001">
    <property type="protein sequence ID" value="SHM42694.1"/>
    <property type="molecule type" value="Genomic_DNA"/>
</dbReference>
<evidence type="ECO:0000313" key="8">
    <source>
        <dbReference type="EMBL" id="SHM42694.1"/>
    </source>
</evidence>
<evidence type="ECO:0000256" key="2">
    <source>
        <dbReference type="ARBA" id="ARBA00023136"/>
    </source>
</evidence>
<evidence type="ECO:0000256" key="1">
    <source>
        <dbReference type="ARBA" id="ARBA00004442"/>
    </source>
</evidence>
<feature type="signal peptide" evidence="5">
    <location>
        <begin position="1"/>
        <end position="22"/>
    </location>
</feature>
<protein>
    <submittedName>
        <fullName evidence="8">TonB-dependent Receptor Plug Domain</fullName>
    </submittedName>
</protein>
<keyword evidence="3" id="KW-0998">Cell outer membrane</keyword>